<dbReference type="HOGENOM" id="CLU_2853630_0_0_1"/>
<keyword evidence="2" id="KW-1185">Reference proteome</keyword>
<protein>
    <submittedName>
        <fullName evidence="1">Uncharacterized protein</fullName>
    </submittedName>
</protein>
<organism evidence="1">
    <name type="scientific">Oryza nivara</name>
    <name type="common">Indian wild rice</name>
    <name type="synonym">Oryza sativa f. spontanea</name>
    <dbReference type="NCBI Taxonomy" id="4536"/>
    <lineage>
        <taxon>Eukaryota</taxon>
        <taxon>Viridiplantae</taxon>
        <taxon>Streptophyta</taxon>
        <taxon>Embryophyta</taxon>
        <taxon>Tracheophyta</taxon>
        <taxon>Spermatophyta</taxon>
        <taxon>Magnoliopsida</taxon>
        <taxon>Liliopsida</taxon>
        <taxon>Poales</taxon>
        <taxon>Poaceae</taxon>
        <taxon>BOP clade</taxon>
        <taxon>Oryzoideae</taxon>
        <taxon>Oryzeae</taxon>
        <taxon>Oryzinae</taxon>
        <taxon>Oryza</taxon>
    </lineage>
</organism>
<dbReference type="Gramene" id="ONIVA02G08640.1">
    <property type="protein sequence ID" value="ONIVA02G08640.1"/>
    <property type="gene ID" value="ONIVA02G08640"/>
</dbReference>
<dbReference type="AlphaFoldDB" id="A0A0E0G366"/>
<proteinExistence type="predicted"/>
<reference evidence="1" key="2">
    <citation type="submission" date="2018-04" db="EMBL/GenBank/DDBJ databases">
        <title>OnivRS2 (Oryza nivara Reference Sequence Version 2).</title>
        <authorList>
            <person name="Zhang J."/>
            <person name="Kudrna D."/>
            <person name="Lee S."/>
            <person name="Talag J."/>
            <person name="Rajasekar S."/>
            <person name="Welchert J."/>
            <person name="Hsing Y.-I."/>
            <person name="Wing R.A."/>
        </authorList>
    </citation>
    <scope>NUCLEOTIDE SEQUENCE [LARGE SCALE GENOMIC DNA]</scope>
    <source>
        <strain evidence="1">SL10</strain>
    </source>
</reference>
<evidence type="ECO:0000313" key="2">
    <source>
        <dbReference type="Proteomes" id="UP000006591"/>
    </source>
</evidence>
<dbReference type="EnsemblPlants" id="ONIVA02G08640.1">
    <property type="protein sequence ID" value="ONIVA02G08640.1"/>
    <property type="gene ID" value="ONIVA02G08640"/>
</dbReference>
<dbReference type="Proteomes" id="UP000006591">
    <property type="component" value="Chromosome 2"/>
</dbReference>
<accession>A0A0E0G366</accession>
<name>A0A0E0G366_ORYNI</name>
<reference evidence="1" key="1">
    <citation type="submission" date="2015-04" db="UniProtKB">
        <authorList>
            <consortium name="EnsemblPlants"/>
        </authorList>
    </citation>
    <scope>IDENTIFICATION</scope>
    <source>
        <strain evidence="1">SL10</strain>
    </source>
</reference>
<evidence type="ECO:0000313" key="1">
    <source>
        <dbReference type="EnsemblPlants" id="ONIVA02G08640.1"/>
    </source>
</evidence>
<sequence>MTARGVGWGSVDARVARAPVVVAVSVRAAVSGGDALILYYEDEWGQRRGPCLGNPANALPESGMQ</sequence>